<evidence type="ECO:0000313" key="5">
    <source>
        <dbReference type="Proteomes" id="UP001049200"/>
    </source>
</evidence>
<dbReference type="InterPro" id="IPR001867">
    <property type="entry name" value="OmpR/PhoB-type_DNA-bd"/>
</dbReference>
<organism evidence="4 5">
    <name type="scientific">Pseudomonas azerbaijanoccidentalis</name>
    <dbReference type="NCBI Taxonomy" id="2842347"/>
    <lineage>
        <taxon>Bacteria</taxon>
        <taxon>Pseudomonadati</taxon>
        <taxon>Pseudomonadota</taxon>
        <taxon>Gammaproteobacteria</taxon>
        <taxon>Pseudomonadales</taxon>
        <taxon>Pseudomonadaceae</taxon>
        <taxon>Pseudomonas</taxon>
    </lineage>
</organism>
<sequence length="437" mass="48279">MDSATDPLPVQSYVFDHWQLQSDGTLMRDGQGVHVPPKELSVLRLLLGSAGTVITKDHLLDKVWPEADAAEESLTRCIYALRKLLKENKDFIATVYGQGYRFTCAVVELETPGQTRIAAPTLAVLPFRNLDEAAALDLQDAMIRHLTMAFGEALHVMPSGLMAAYGQPLDVGALVGQLSIDYCLSGRFTGSGERQQWSIELIRDHSLLHGQTLDAGDLGEGLGALTCLVAQYTPGLRPVRNTCDSYPAAVAYLRGLCSVQQHTAQSLRDALIQFRHCLQLAENYTAAWCGLADVWLGKAMLGLCALDRAVDEAYGMVSRALSLDPANHQALVRLALLTSLRGCEEAAKVLFRRCLLHVEQADVHFFHAWHHWFWRRNEQAAQSLEKCLRYDPDCVRATIFKDRIALASNHADVVLMGRQTLQTSEKASTPDSLRCLA</sequence>
<proteinExistence type="predicted"/>
<dbReference type="Proteomes" id="UP001049200">
    <property type="component" value="Unassembled WGS sequence"/>
</dbReference>
<keyword evidence="5" id="KW-1185">Reference proteome</keyword>
<name>A0ABS6QW52_9PSED</name>
<dbReference type="CDD" id="cd00383">
    <property type="entry name" value="trans_reg_C"/>
    <property type="match status" value="1"/>
</dbReference>
<dbReference type="RefSeq" id="WP_217872944.1">
    <property type="nucleotide sequence ID" value="NZ_JAHSTU010000008.1"/>
</dbReference>
<protein>
    <submittedName>
        <fullName evidence="4">Winged helix-turn-helix domain-containing protein</fullName>
    </submittedName>
</protein>
<feature type="domain" description="OmpR/PhoB-type" evidence="3">
    <location>
        <begin position="10"/>
        <end position="104"/>
    </location>
</feature>
<accession>A0ABS6QW52</accession>
<comment type="caution">
    <text evidence="4">The sequence shown here is derived from an EMBL/GenBank/DDBJ whole genome shotgun (WGS) entry which is preliminary data.</text>
</comment>
<dbReference type="EMBL" id="JAHSTU010000008">
    <property type="protein sequence ID" value="MBV4523157.1"/>
    <property type="molecule type" value="Genomic_DNA"/>
</dbReference>
<evidence type="ECO:0000259" key="3">
    <source>
        <dbReference type="PROSITE" id="PS51755"/>
    </source>
</evidence>
<keyword evidence="1 2" id="KW-0238">DNA-binding</keyword>
<dbReference type="SMART" id="SM00862">
    <property type="entry name" value="Trans_reg_C"/>
    <property type="match status" value="1"/>
</dbReference>
<dbReference type="Pfam" id="PF00486">
    <property type="entry name" value="Trans_reg_C"/>
    <property type="match status" value="1"/>
</dbReference>
<evidence type="ECO:0000313" key="4">
    <source>
        <dbReference type="EMBL" id="MBV4523157.1"/>
    </source>
</evidence>
<feature type="DNA-binding region" description="OmpR/PhoB-type" evidence="2">
    <location>
        <begin position="10"/>
        <end position="104"/>
    </location>
</feature>
<evidence type="ECO:0000256" key="2">
    <source>
        <dbReference type="PROSITE-ProRule" id="PRU01091"/>
    </source>
</evidence>
<dbReference type="PROSITE" id="PS51755">
    <property type="entry name" value="OMPR_PHOB"/>
    <property type="match status" value="1"/>
</dbReference>
<reference evidence="4" key="1">
    <citation type="submission" date="2021-06" db="EMBL/GenBank/DDBJ databases">
        <title>Updating the genus Pseudomonas: Description of 43 new species and partition of the Pseudomonas putida group.</title>
        <authorList>
            <person name="Girard L."/>
            <person name="Lood C."/>
            <person name="Vandamme P."/>
            <person name="Rokni-Zadeh H."/>
            <person name="Van Noort V."/>
            <person name="Hofte M."/>
            <person name="Lavigne R."/>
            <person name="De Mot R."/>
        </authorList>
    </citation>
    <scope>NUCLEOTIDE SEQUENCE</scope>
    <source>
        <strain evidence="4">SWRI74</strain>
    </source>
</reference>
<evidence type="ECO:0000256" key="1">
    <source>
        <dbReference type="ARBA" id="ARBA00023125"/>
    </source>
</evidence>
<gene>
    <name evidence="4" type="ORF">KVG88_24140</name>
</gene>